<dbReference type="AlphaFoldDB" id="A0AAV4SAR7"/>
<organism evidence="1 2">
    <name type="scientific">Caerostris extrusa</name>
    <name type="common">Bark spider</name>
    <name type="synonym">Caerostris bankana</name>
    <dbReference type="NCBI Taxonomy" id="172846"/>
    <lineage>
        <taxon>Eukaryota</taxon>
        <taxon>Metazoa</taxon>
        <taxon>Ecdysozoa</taxon>
        <taxon>Arthropoda</taxon>
        <taxon>Chelicerata</taxon>
        <taxon>Arachnida</taxon>
        <taxon>Araneae</taxon>
        <taxon>Araneomorphae</taxon>
        <taxon>Entelegynae</taxon>
        <taxon>Araneoidea</taxon>
        <taxon>Araneidae</taxon>
        <taxon>Caerostris</taxon>
    </lineage>
</organism>
<gene>
    <name evidence="1" type="ORF">CEXT_31011</name>
</gene>
<sequence>MAASSNRSFFDEKFTPWRRNNHFRCHSEKIIIPANLHQWASLNPGAIRKVGKIYEGCFAQCAIDGADSGSPELKQTQLGESANA</sequence>
<proteinExistence type="predicted"/>
<dbReference type="Proteomes" id="UP001054945">
    <property type="component" value="Unassembled WGS sequence"/>
</dbReference>
<accession>A0AAV4SAR7</accession>
<name>A0AAV4SAR7_CAEEX</name>
<evidence type="ECO:0000313" key="1">
    <source>
        <dbReference type="EMBL" id="GIY31084.1"/>
    </source>
</evidence>
<dbReference type="EMBL" id="BPLR01009323">
    <property type="protein sequence ID" value="GIY31084.1"/>
    <property type="molecule type" value="Genomic_DNA"/>
</dbReference>
<evidence type="ECO:0000313" key="2">
    <source>
        <dbReference type="Proteomes" id="UP001054945"/>
    </source>
</evidence>
<comment type="caution">
    <text evidence="1">The sequence shown here is derived from an EMBL/GenBank/DDBJ whole genome shotgun (WGS) entry which is preliminary data.</text>
</comment>
<protein>
    <submittedName>
        <fullName evidence="1">Uncharacterized protein</fullName>
    </submittedName>
</protein>
<keyword evidence="2" id="KW-1185">Reference proteome</keyword>
<reference evidence="1 2" key="1">
    <citation type="submission" date="2021-06" db="EMBL/GenBank/DDBJ databases">
        <title>Caerostris extrusa draft genome.</title>
        <authorList>
            <person name="Kono N."/>
            <person name="Arakawa K."/>
        </authorList>
    </citation>
    <scope>NUCLEOTIDE SEQUENCE [LARGE SCALE GENOMIC DNA]</scope>
</reference>